<dbReference type="InterPro" id="IPR032319">
    <property type="entry name" value="CLP1_P"/>
</dbReference>
<comment type="function">
    <text evidence="9">Required for endonucleolytic cleavage during polyadenylation-dependent pre-mRNA 3'-end formation.</text>
</comment>
<dbReference type="InterPro" id="IPR010655">
    <property type="entry name" value="Clp1_C"/>
</dbReference>
<dbReference type="GO" id="GO:0006388">
    <property type="term" value="P:tRNA splicing, via endonucleolytic cleavage and ligation"/>
    <property type="evidence" value="ECO:0007669"/>
    <property type="project" value="TreeGrafter"/>
</dbReference>
<dbReference type="InterPro" id="IPR027417">
    <property type="entry name" value="P-loop_NTPase"/>
</dbReference>
<dbReference type="Gene3D" id="2.40.30.330">
    <property type="entry name" value="Pre-mRNA cleavage complex subunit Clp1, C-terminal domain"/>
    <property type="match status" value="1"/>
</dbReference>
<dbReference type="OrthoDB" id="258143at2759"/>
<evidence type="ECO:0000256" key="9">
    <source>
        <dbReference type="HAMAP-Rule" id="MF_03035"/>
    </source>
</evidence>
<comment type="similarity">
    <text evidence="9">Belongs to the Clp1 family. Clp1 subfamily.</text>
</comment>
<evidence type="ECO:0000256" key="5">
    <source>
        <dbReference type="ARBA" id="ARBA00022664"/>
    </source>
</evidence>
<dbReference type="AlphaFoldDB" id="A0A8H7AD12"/>
<feature type="compositionally biased region" description="Acidic residues" evidence="10">
    <location>
        <begin position="429"/>
        <end position="438"/>
    </location>
</feature>
<reference evidence="14" key="1">
    <citation type="submission" date="2020-02" db="EMBL/GenBank/DDBJ databases">
        <authorList>
            <person name="Palmer J.M."/>
        </authorList>
    </citation>
    <scope>NUCLEOTIDE SEQUENCE</scope>
    <source>
        <strain evidence="14">EPUS1.4</strain>
        <tissue evidence="14">Thallus</tissue>
    </source>
</reference>
<feature type="binding site" evidence="9">
    <location>
        <position position="62"/>
    </location>
    <ligand>
        <name>ATP</name>
        <dbReference type="ChEBI" id="CHEBI:30616"/>
    </ligand>
</feature>
<dbReference type="GO" id="GO:0005524">
    <property type="term" value="F:ATP binding"/>
    <property type="evidence" value="ECO:0007669"/>
    <property type="project" value="UniProtKB-UniRule"/>
</dbReference>
<evidence type="ECO:0000256" key="8">
    <source>
        <dbReference type="ARBA" id="ARBA00023242"/>
    </source>
</evidence>
<dbReference type="EMBL" id="JAACFV010000079">
    <property type="protein sequence ID" value="KAF7506868.1"/>
    <property type="molecule type" value="Genomic_DNA"/>
</dbReference>
<dbReference type="Gene3D" id="3.40.50.300">
    <property type="entry name" value="P-loop containing nucleotide triphosphate hydrolases"/>
    <property type="match status" value="1"/>
</dbReference>
<evidence type="ECO:0000259" key="11">
    <source>
        <dbReference type="Pfam" id="PF06807"/>
    </source>
</evidence>
<evidence type="ECO:0000256" key="4">
    <source>
        <dbReference type="ARBA" id="ARBA00019824"/>
    </source>
</evidence>
<feature type="binding site" evidence="9">
    <location>
        <begin position="164"/>
        <end position="169"/>
    </location>
    <ligand>
        <name>ATP</name>
        <dbReference type="ChEBI" id="CHEBI:30616"/>
    </ligand>
</feature>
<dbReference type="GO" id="GO:0005849">
    <property type="term" value="C:mRNA cleavage factor complex"/>
    <property type="evidence" value="ECO:0007669"/>
    <property type="project" value="UniProtKB-UniRule"/>
</dbReference>
<gene>
    <name evidence="9" type="primary">CLP1</name>
    <name evidence="14" type="ORF">GJ744_011214</name>
</gene>
<dbReference type="Pfam" id="PF16575">
    <property type="entry name" value="CLP1_P"/>
    <property type="match status" value="1"/>
</dbReference>
<evidence type="ECO:0000256" key="7">
    <source>
        <dbReference type="ARBA" id="ARBA00022840"/>
    </source>
</evidence>
<dbReference type="PANTHER" id="PTHR12755">
    <property type="entry name" value="CLEAVAGE/POLYADENYLATION FACTOR IA SUBUNIT CLP1P"/>
    <property type="match status" value="1"/>
</dbReference>
<keyword evidence="5 9" id="KW-0507">mRNA processing</keyword>
<dbReference type="Gene3D" id="2.60.120.1030">
    <property type="entry name" value="Clp1, DNA binding domain"/>
    <property type="match status" value="1"/>
</dbReference>
<evidence type="ECO:0000313" key="14">
    <source>
        <dbReference type="EMBL" id="KAF7506868.1"/>
    </source>
</evidence>
<dbReference type="Pfam" id="PF06807">
    <property type="entry name" value="Clp1"/>
    <property type="match status" value="1"/>
</dbReference>
<evidence type="ECO:0000256" key="1">
    <source>
        <dbReference type="ARBA" id="ARBA00003798"/>
    </source>
</evidence>
<feature type="domain" description="Clp1 N-terminal" evidence="12">
    <location>
        <begin position="56"/>
        <end position="147"/>
    </location>
</feature>
<dbReference type="InterPro" id="IPR028606">
    <property type="entry name" value="Clp1"/>
</dbReference>
<keyword evidence="7 9" id="KW-0067">ATP-binding</keyword>
<dbReference type="Pfam" id="PF16573">
    <property type="entry name" value="CLP1_N"/>
    <property type="match status" value="1"/>
</dbReference>
<protein>
    <recommendedName>
        <fullName evidence="4">Polynucleotide 5'-hydroxyl-kinase GRC3</fullName>
    </recommendedName>
    <alternativeName>
        <fullName evidence="3">Polynucleotide 5'-hydroxyl-kinase grc3</fullName>
    </alternativeName>
</protein>
<evidence type="ECO:0000256" key="2">
    <source>
        <dbReference type="ARBA" id="ARBA00004123"/>
    </source>
</evidence>
<dbReference type="GO" id="GO:0031124">
    <property type="term" value="P:mRNA 3'-end processing"/>
    <property type="evidence" value="ECO:0007669"/>
    <property type="project" value="UniProtKB-UniRule"/>
</dbReference>
<comment type="subunit">
    <text evidence="9">Component of a pre-mRNA cleavage factor complex. Interacts directly with PCF11.</text>
</comment>
<feature type="region of interest" description="Disordered" evidence="10">
    <location>
        <begin position="36"/>
        <end position="59"/>
    </location>
</feature>
<evidence type="ECO:0000256" key="3">
    <source>
        <dbReference type="ARBA" id="ARBA00018706"/>
    </source>
</evidence>
<evidence type="ECO:0000259" key="12">
    <source>
        <dbReference type="Pfam" id="PF16573"/>
    </source>
</evidence>
<keyword evidence="15" id="KW-1185">Reference proteome</keyword>
<dbReference type="Proteomes" id="UP000606974">
    <property type="component" value="Unassembled WGS sequence"/>
</dbReference>
<feature type="domain" description="Clp1 P-loop" evidence="13">
    <location>
        <begin position="161"/>
        <end position="378"/>
    </location>
</feature>
<comment type="caution">
    <text evidence="14">The sequence shown here is derived from an EMBL/GenBank/DDBJ whole genome shotgun (WGS) entry which is preliminary data.</text>
</comment>
<dbReference type="PANTHER" id="PTHR12755:SF6">
    <property type="entry name" value="POLYRIBONUCLEOTIDE 5'-HYDROXYL-KINASE CLP1"/>
    <property type="match status" value="1"/>
</dbReference>
<accession>A0A8H7AD12</accession>
<feature type="region of interest" description="Disordered" evidence="10">
    <location>
        <begin position="417"/>
        <end position="449"/>
    </location>
</feature>
<feature type="domain" description="Clp1 C-terminal" evidence="11">
    <location>
        <begin position="389"/>
        <end position="539"/>
    </location>
</feature>
<feature type="compositionally biased region" description="Low complexity" evidence="10">
    <location>
        <begin position="36"/>
        <end position="52"/>
    </location>
</feature>
<evidence type="ECO:0000256" key="6">
    <source>
        <dbReference type="ARBA" id="ARBA00022741"/>
    </source>
</evidence>
<dbReference type="InterPro" id="IPR038239">
    <property type="entry name" value="Clp1_N_sf"/>
</dbReference>
<keyword evidence="8 9" id="KW-0539">Nucleus</keyword>
<proteinExistence type="inferred from homology"/>
<evidence type="ECO:0000259" key="13">
    <source>
        <dbReference type="Pfam" id="PF16575"/>
    </source>
</evidence>
<dbReference type="InterPro" id="IPR045116">
    <property type="entry name" value="Clp1/Grc3"/>
</dbReference>
<dbReference type="InterPro" id="IPR032324">
    <property type="entry name" value="Clp1_N"/>
</dbReference>
<dbReference type="HAMAP" id="MF_03035">
    <property type="entry name" value="Clp1"/>
    <property type="match status" value="1"/>
</dbReference>
<sequence>MHSRPYDSANLDDILFGAGPGFDLCNVMSLPGLGLPGLGLEEPSEQPQTTETTQHELSSGSEWRFEVAFGKCVKVRLLNGTAELFGTELIEGPTYTFSGTKAAIFTHHGCTLEISNDAPQSEYSAEETPMAEYVNVHFALETLRNEAQARGRDGPRVLVLGPSNAGKTSLLKTLTAYAIRLGRQPIVVNLDPEEGVLSLPGTLTAAAIRALLDVEEGWGSSPMSGPSAIPVKLPLVYNYGLCDPVADDRSAAHYKAVLSKLALAVSGRLSEDPLAKEAGVLIDTPGTLANTTKSLASNIIQHIVSEFSISHVLILGSERLYSDILRRFENKPTSSTTSNHHHNETITVAKLSKSGGCVDRDMAFMRSFRAAQIRAYFFGTGHLTNGITLSPRQQQVDFNQLAIYRLLIGDQDPTNATVSADLFRPGGQDDNDDEDEDIYNPTTNHSLKSQHPAAAAAAEGGAGTIFQRLTSPTPALQSHILAIMNADPDATEEDIQTSGVIGFLYVAEVDETRGKISLLSPVAGRVPRRAIVWSRGWPEEVVGIV</sequence>
<comment type="function">
    <text evidence="1">Polynucleotide 5'-kinase involved in rRNA processing.</text>
</comment>
<evidence type="ECO:0000256" key="10">
    <source>
        <dbReference type="SAM" id="MobiDB-lite"/>
    </source>
</evidence>
<feature type="compositionally biased region" description="Polar residues" evidence="10">
    <location>
        <begin position="440"/>
        <end position="449"/>
    </location>
</feature>
<dbReference type="SUPFAM" id="SSF52540">
    <property type="entry name" value="P-loop containing nucleoside triphosphate hydrolases"/>
    <property type="match status" value="2"/>
</dbReference>
<dbReference type="FunFam" id="2.60.120.1030:FF:000001">
    <property type="entry name" value="Protein CLP1 homolog 5"/>
    <property type="match status" value="1"/>
</dbReference>
<name>A0A8H7AD12_9EURO</name>
<comment type="subcellular location">
    <subcellularLocation>
        <location evidence="2 9">Nucleus</location>
    </subcellularLocation>
</comment>
<keyword evidence="6 9" id="KW-0547">Nucleotide-binding</keyword>
<organism evidence="14 15">
    <name type="scientific">Endocarpon pusillum</name>
    <dbReference type="NCBI Taxonomy" id="364733"/>
    <lineage>
        <taxon>Eukaryota</taxon>
        <taxon>Fungi</taxon>
        <taxon>Dikarya</taxon>
        <taxon>Ascomycota</taxon>
        <taxon>Pezizomycotina</taxon>
        <taxon>Eurotiomycetes</taxon>
        <taxon>Chaetothyriomycetidae</taxon>
        <taxon>Verrucariales</taxon>
        <taxon>Verrucariaceae</taxon>
        <taxon>Endocarpon</taxon>
    </lineage>
</organism>
<evidence type="ECO:0000313" key="15">
    <source>
        <dbReference type="Proteomes" id="UP000606974"/>
    </source>
</evidence>
<dbReference type="InterPro" id="IPR038238">
    <property type="entry name" value="Clp1_C_sf"/>
</dbReference>
<dbReference type="GO" id="GO:0051731">
    <property type="term" value="F:polynucleotide 5'-hydroxyl-kinase activity"/>
    <property type="evidence" value="ECO:0007669"/>
    <property type="project" value="InterPro"/>
</dbReference>
<feature type="binding site" evidence="9">
    <location>
        <position position="101"/>
    </location>
    <ligand>
        <name>ATP</name>
        <dbReference type="ChEBI" id="CHEBI:30616"/>
    </ligand>
</feature>